<feature type="transmembrane region" description="Helical" evidence="1">
    <location>
        <begin position="12"/>
        <end position="32"/>
    </location>
</feature>
<gene>
    <name evidence="2" type="ORF">J2D75_08550</name>
</gene>
<proteinExistence type="predicted"/>
<name>A0ABS3LME4_9PROT</name>
<dbReference type="Proteomes" id="UP000664399">
    <property type="component" value="Unassembled WGS sequence"/>
</dbReference>
<sequence length="83" mass="8940">MLGAEAAPGLPHGLELLACVAALALGVAVLALSRVSALATRQEGHEKAVEQISRRLEEIRENGMQQKELLHLLIKGHVDARRD</sequence>
<dbReference type="EMBL" id="JAFVMG010000007">
    <property type="protein sequence ID" value="MBO1328526.1"/>
    <property type="molecule type" value="Genomic_DNA"/>
</dbReference>
<dbReference type="RefSeq" id="WP_207854355.1">
    <property type="nucleotide sequence ID" value="NZ_JAFVMG010000007.1"/>
</dbReference>
<keyword evidence="3" id="KW-1185">Reference proteome</keyword>
<protein>
    <submittedName>
        <fullName evidence="2">Uncharacterized protein</fullName>
    </submittedName>
</protein>
<keyword evidence="1" id="KW-1133">Transmembrane helix</keyword>
<keyword evidence="1" id="KW-0472">Membrane</keyword>
<evidence type="ECO:0000256" key="1">
    <source>
        <dbReference type="SAM" id="Phobius"/>
    </source>
</evidence>
<keyword evidence="1" id="KW-0812">Transmembrane</keyword>
<organism evidence="2 3">
    <name type="scientific">Acetobacter suratthaniensis</name>
    <dbReference type="NCBI Taxonomy" id="1502841"/>
    <lineage>
        <taxon>Bacteria</taxon>
        <taxon>Pseudomonadati</taxon>
        <taxon>Pseudomonadota</taxon>
        <taxon>Alphaproteobacteria</taxon>
        <taxon>Acetobacterales</taxon>
        <taxon>Acetobacteraceae</taxon>
        <taxon>Acetobacter</taxon>
    </lineage>
</organism>
<reference evidence="2 3" key="1">
    <citation type="submission" date="2021-03" db="EMBL/GenBank/DDBJ databases">
        <title>The complete genome sequence of Acetobacter suratthaniensis TBRC 1719.</title>
        <authorList>
            <person name="Charoenyingcharoen P."/>
            <person name="Yukphan P."/>
        </authorList>
    </citation>
    <scope>NUCLEOTIDE SEQUENCE [LARGE SCALE GENOMIC DNA]</scope>
    <source>
        <strain evidence="2 3">TBRC 1719</strain>
    </source>
</reference>
<evidence type="ECO:0000313" key="3">
    <source>
        <dbReference type="Proteomes" id="UP000664399"/>
    </source>
</evidence>
<evidence type="ECO:0000313" key="2">
    <source>
        <dbReference type="EMBL" id="MBO1328526.1"/>
    </source>
</evidence>
<comment type="caution">
    <text evidence="2">The sequence shown here is derived from an EMBL/GenBank/DDBJ whole genome shotgun (WGS) entry which is preliminary data.</text>
</comment>
<accession>A0ABS3LME4</accession>